<dbReference type="Proteomes" id="UP000698242">
    <property type="component" value="Unassembled WGS sequence"/>
</dbReference>
<comment type="caution">
    <text evidence="1">The sequence shown here is derived from an EMBL/GenBank/DDBJ whole genome shotgun (WGS) entry which is preliminary data.</text>
</comment>
<dbReference type="OrthoDB" id="9797882at2"/>
<dbReference type="RefSeq" id="WP_159966713.1">
    <property type="nucleotide sequence ID" value="NZ_APKE01000048.1"/>
</dbReference>
<proteinExistence type="predicted"/>
<dbReference type="EMBL" id="APKE01000048">
    <property type="protein sequence ID" value="KAF0674463.1"/>
    <property type="molecule type" value="Genomic_DNA"/>
</dbReference>
<reference evidence="1" key="1">
    <citation type="submission" date="2013-03" db="EMBL/GenBank/DDBJ databases">
        <title>Genome Sequence of the Profundibacterium mesophilum strain KAUST100406-0324T from Red Sea, a novel genus in the family Rhodobacteraceae.</title>
        <authorList>
            <person name="Essack M."/>
            <person name="Alam I."/>
            <person name="Lafi F."/>
            <person name="Alawi W."/>
            <person name="Kamanu F."/>
            <person name="Al-Suwailem A."/>
            <person name="Lee O.O."/>
            <person name="Xu Y."/>
            <person name="Bajic V."/>
            <person name="Qian P.-Y."/>
            <person name="Archer J."/>
        </authorList>
    </citation>
    <scope>NUCLEOTIDE SEQUENCE</scope>
    <source>
        <strain evidence="1">KAUST100406-0324</strain>
    </source>
</reference>
<evidence type="ECO:0000313" key="1">
    <source>
        <dbReference type="EMBL" id="KAF0674463.1"/>
    </source>
</evidence>
<accession>A0A921NSD2</accession>
<organism evidence="1 2">
    <name type="scientific">Profundibacterium mesophilum KAUST100406-0324</name>
    <dbReference type="NCBI Taxonomy" id="1037889"/>
    <lineage>
        <taxon>Bacteria</taxon>
        <taxon>Pseudomonadati</taxon>
        <taxon>Pseudomonadota</taxon>
        <taxon>Alphaproteobacteria</taxon>
        <taxon>Rhodobacterales</taxon>
        <taxon>Roseobacteraceae</taxon>
        <taxon>Profundibacterium</taxon>
    </lineage>
</organism>
<sequence>MTVFDDEMMKALEADGEYLRQMTAIRTIVWNGGTVSERVNMTIPDDMGDRFEAWRAEQ</sequence>
<evidence type="ECO:0000313" key="2">
    <source>
        <dbReference type="Proteomes" id="UP000698242"/>
    </source>
</evidence>
<name>A0A921NSD2_9RHOB</name>
<gene>
    <name evidence="1" type="ORF">PMES_03225</name>
</gene>
<keyword evidence="2" id="KW-1185">Reference proteome</keyword>
<dbReference type="AlphaFoldDB" id="A0A921NSD2"/>
<protein>
    <submittedName>
        <fullName evidence="1">Uncharacterized protein</fullName>
    </submittedName>
</protein>